<dbReference type="AlphaFoldDB" id="A0A8R1IR39"/>
<reference evidence="1" key="2">
    <citation type="submission" date="2022-06" db="UniProtKB">
        <authorList>
            <consortium name="EnsemblMetazoa"/>
        </authorList>
    </citation>
    <scope>IDENTIFICATION</scope>
    <source>
        <strain evidence="1">DF5081</strain>
    </source>
</reference>
<evidence type="ECO:0000313" key="2">
    <source>
        <dbReference type="Proteomes" id="UP000005237"/>
    </source>
</evidence>
<reference evidence="2" key="1">
    <citation type="submission" date="2010-08" db="EMBL/GenBank/DDBJ databases">
        <authorList>
            <consortium name="Caenorhabditis japonica Sequencing Consortium"/>
            <person name="Wilson R.K."/>
        </authorList>
    </citation>
    <scope>NUCLEOTIDE SEQUENCE [LARGE SCALE GENOMIC DNA]</scope>
    <source>
        <strain evidence="2">DF5081</strain>
    </source>
</reference>
<keyword evidence="2" id="KW-1185">Reference proteome</keyword>
<proteinExistence type="predicted"/>
<dbReference type="EnsemblMetazoa" id="CJA36660.1">
    <property type="protein sequence ID" value="CJA36660.1"/>
    <property type="gene ID" value="WBGene00212507"/>
</dbReference>
<dbReference type="Proteomes" id="UP000005237">
    <property type="component" value="Unassembled WGS sequence"/>
</dbReference>
<evidence type="ECO:0000313" key="1">
    <source>
        <dbReference type="EnsemblMetazoa" id="CJA36660.1"/>
    </source>
</evidence>
<name>A0A8R1IR39_CAEJA</name>
<accession>A0A8R1IR39</accession>
<organism evidence="1 2">
    <name type="scientific">Caenorhabditis japonica</name>
    <dbReference type="NCBI Taxonomy" id="281687"/>
    <lineage>
        <taxon>Eukaryota</taxon>
        <taxon>Metazoa</taxon>
        <taxon>Ecdysozoa</taxon>
        <taxon>Nematoda</taxon>
        <taxon>Chromadorea</taxon>
        <taxon>Rhabditida</taxon>
        <taxon>Rhabditina</taxon>
        <taxon>Rhabditomorpha</taxon>
        <taxon>Rhabditoidea</taxon>
        <taxon>Rhabditidae</taxon>
        <taxon>Peloderinae</taxon>
        <taxon>Caenorhabditis</taxon>
    </lineage>
</organism>
<sequence length="96" mass="11551">MLQRHQEYCTLMMDDPRYQQLRRENVSVAVLDHFLQRCQNVLFHIAIAVTRFVQMRTLDALFTRKQYPWIQVELNEAQRPIFAGRSELIFEAVRPD</sequence>
<protein>
    <submittedName>
        <fullName evidence="1">Uncharacterized protein</fullName>
    </submittedName>
</protein>